<dbReference type="STRING" id="388950.GCA_001611675_01631"/>
<sequence length="131" mass="13672">MTKVWGTVREFLPMAAIILLCMLFMPVAQAHAENNGTGTSNGTANGTAVSTQQTTATVSSDQKTVAPAAKAKVAATKPRDKSVLDAEVLESPLDYFRNAFGSEEEEADAARAGAVIITVKALVATLLSTVM</sequence>
<dbReference type="EMBL" id="FPCA01000002">
    <property type="protein sequence ID" value="SFU67897.1"/>
    <property type="molecule type" value="Genomic_DNA"/>
</dbReference>
<dbReference type="AlphaFoldDB" id="A0A1I7I4M3"/>
<feature type="region of interest" description="Disordered" evidence="1">
    <location>
        <begin position="34"/>
        <end position="62"/>
    </location>
</feature>
<evidence type="ECO:0000256" key="2">
    <source>
        <dbReference type="SAM" id="SignalP"/>
    </source>
</evidence>
<organism evidence="3 4">
    <name type="scientific">Pontibacter akesuensis</name>
    <dbReference type="NCBI Taxonomy" id="388950"/>
    <lineage>
        <taxon>Bacteria</taxon>
        <taxon>Pseudomonadati</taxon>
        <taxon>Bacteroidota</taxon>
        <taxon>Cytophagia</taxon>
        <taxon>Cytophagales</taxon>
        <taxon>Hymenobacteraceae</taxon>
        <taxon>Pontibacter</taxon>
    </lineage>
</organism>
<evidence type="ECO:0000313" key="3">
    <source>
        <dbReference type="EMBL" id="SFU67897.1"/>
    </source>
</evidence>
<feature type="chain" id="PRO_5010158929" evidence="2">
    <location>
        <begin position="31"/>
        <end position="131"/>
    </location>
</feature>
<gene>
    <name evidence="3" type="ORF">SAMN04487941_1912</name>
</gene>
<dbReference type="OrthoDB" id="853783at2"/>
<dbReference type="Proteomes" id="UP000182491">
    <property type="component" value="Unassembled WGS sequence"/>
</dbReference>
<feature type="signal peptide" evidence="2">
    <location>
        <begin position="1"/>
        <end position="30"/>
    </location>
</feature>
<evidence type="ECO:0000256" key="1">
    <source>
        <dbReference type="SAM" id="MobiDB-lite"/>
    </source>
</evidence>
<reference evidence="4" key="1">
    <citation type="submission" date="2016-10" db="EMBL/GenBank/DDBJ databases">
        <authorList>
            <person name="Varghese N."/>
        </authorList>
    </citation>
    <scope>NUCLEOTIDE SEQUENCE [LARGE SCALE GENOMIC DNA]</scope>
    <source>
        <strain evidence="4">DSM 18820</strain>
    </source>
</reference>
<protein>
    <submittedName>
        <fullName evidence="3">Uncharacterized protein</fullName>
    </submittedName>
</protein>
<dbReference type="RefSeq" id="WP_139237146.1">
    <property type="nucleotide sequence ID" value="NZ_BMXC01000002.1"/>
</dbReference>
<keyword evidence="4" id="KW-1185">Reference proteome</keyword>
<accession>A0A1I7I4M3</accession>
<keyword evidence="2" id="KW-0732">Signal</keyword>
<evidence type="ECO:0000313" key="4">
    <source>
        <dbReference type="Proteomes" id="UP000182491"/>
    </source>
</evidence>
<proteinExistence type="predicted"/>
<name>A0A1I7I4M3_9BACT</name>